<evidence type="ECO:0000256" key="2">
    <source>
        <dbReference type="SAM" id="MobiDB-lite"/>
    </source>
</evidence>
<evidence type="ECO:0000259" key="3">
    <source>
        <dbReference type="PROSITE" id="PS50157"/>
    </source>
</evidence>
<evidence type="ECO:0000256" key="1">
    <source>
        <dbReference type="PROSITE-ProRule" id="PRU00042"/>
    </source>
</evidence>
<feature type="compositionally biased region" description="Low complexity" evidence="2">
    <location>
        <begin position="44"/>
        <end position="58"/>
    </location>
</feature>
<keyword evidence="1" id="KW-0863">Zinc-finger</keyword>
<gene>
    <name evidence="4" type="ORF">CROQUDRAFT_70395</name>
</gene>
<organism evidence="4 5">
    <name type="scientific">Cronartium quercuum f. sp. fusiforme G11</name>
    <dbReference type="NCBI Taxonomy" id="708437"/>
    <lineage>
        <taxon>Eukaryota</taxon>
        <taxon>Fungi</taxon>
        <taxon>Dikarya</taxon>
        <taxon>Basidiomycota</taxon>
        <taxon>Pucciniomycotina</taxon>
        <taxon>Pucciniomycetes</taxon>
        <taxon>Pucciniales</taxon>
        <taxon>Coleosporiaceae</taxon>
        <taxon>Cronartium</taxon>
    </lineage>
</organism>
<dbReference type="Gene3D" id="3.30.160.60">
    <property type="entry name" value="Classic Zinc Finger"/>
    <property type="match status" value="1"/>
</dbReference>
<reference evidence="4" key="1">
    <citation type="submission" date="2013-11" db="EMBL/GenBank/DDBJ databases">
        <title>Genome sequence of the fusiform rust pathogen reveals effectors for host alternation and coevolution with pine.</title>
        <authorList>
            <consortium name="DOE Joint Genome Institute"/>
            <person name="Smith K."/>
            <person name="Pendleton A."/>
            <person name="Kubisiak T."/>
            <person name="Anderson C."/>
            <person name="Salamov A."/>
            <person name="Aerts A."/>
            <person name="Riley R."/>
            <person name="Clum A."/>
            <person name="Lindquist E."/>
            <person name="Ence D."/>
            <person name="Campbell M."/>
            <person name="Kronenberg Z."/>
            <person name="Feau N."/>
            <person name="Dhillon B."/>
            <person name="Hamelin R."/>
            <person name="Burleigh J."/>
            <person name="Smith J."/>
            <person name="Yandell M."/>
            <person name="Nelson C."/>
            <person name="Grigoriev I."/>
            <person name="Davis J."/>
        </authorList>
    </citation>
    <scope>NUCLEOTIDE SEQUENCE</scope>
    <source>
        <strain evidence="4">G11</strain>
    </source>
</reference>
<dbReference type="PANTHER" id="PTHR36167:SF3">
    <property type="entry name" value="C2H2 FINGER DOMAIN TRANSCRIPTION FACTOR (EUROFUNG)-RELATED"/>
    <property type="match status" value="1"/>
</dbReference>
<feature type="region of interest" description="Disordered" evidence="2">
    <location>
        <begin position="1"/>
        <end position="106"/>
    </location>
</feature>
<evidence type="ECO:0000313" key="4">
    <source>
        <dbReference type="EMBL" id="KAG0138894.1"/>
    </source>
</evidence>
<dbReference type="Proteomes" id="UP000886653">
    <property type="component" value="Unassembled WGS sequence"/>
</dbReference>
<dbReference type="PROSITE" id="PS00028">
    <property type="entry name" value="ZINC_FINGER_C2H2_1"/>
    <property type="match status" value="1"/>
</dbReference>
<dbReference type="PROSITE" id="PS50157">
    <property type="entry name" value="ZINC_FINGER_C2H2_2"/>
    <property type="match status" value="1"/>
</dbReference>
<dbReference type="GO" id="GO:0006355">
    <property type="term" value="P:regulation of DNA-templated transcription"/>
    <property type="evidence" value="ECO:0007669"/>
    <property type="project" value="InterPro"/>
</dbReference>
<feature type="domain" description="C2H2-type" evidence="3">
    <location>
        <begin position="173"/>
        <end position="204"/>
    </location>
</feature>
<dbReference type="EMBL" id="MU168285">
    <property type="protein sequence ID" value="KAG0138894.1"/>
    <property type="molecule type" value="Genomic_DNA"/>
</dbReference>
<dbReference type="GO" id="GO:0008270">
    <property type="term" value="F:zinc ion binding"/>
    <property type="evidence" value="ECO:0007669"/>
    <property type="project" value="UniProtKB-KW"/>
</dbReference>
<keyword evidence="1" id="KW-0479">Metal-binding</keyword>
<accession>A0A9P6T551</accession>
<protein>
    <recommendedName>
        <fullName evidence="3">C2H2-type domain-containing protein</fullName>
    </recommendedName>
</protein>
<keyword evidence="1" id="KW-0862">Zinc</keyword>
<name>A0A9P6T551_9BASI</name>
<proteinExistence type="predicted"/>
<dbReference type="OrthoDB" id="1939603at2759"/>
<dbReference type="InterPro" id="IPR013087">
    <property type="entry name" value="Znf_C2H2_type"/>
</dbReference>
<keyword evidence="5" id="KW-1185">Reference proteome</keyword>
<feature type="region of interest" description="Disordered" evidence="2">
    <location>
        <begin position="140"/>
        <end position="159"/>
    </location>
</feature>
<evidence type="ECO:0000313" key="5">
    <source>
        <dbReference type="Proteomes" id="UP000886653"/>
    </source>
</evidence>
<comment type="caution">
    <text evidence="4">The sequence shown here is derived from an EMBL/GenBank/DDBJ whole genome shotgun (WGS) entry which is preliminary data.</text>
</comment>
<dbReference type="PANTHER" id="PTHR36167">
    <property type="entry name" value="C2H2 FINGER DOMAIN TRANSCRIPTION FACTOR (EUROFUNG)-RELATED"/>
    <property type="match status" value="1"/>
</dbReference>
<dbReference type="InterPro" id="IPR039327">
    <property type="entry name" value="CON7-like"/>
</dbReference>
<sequence length="236" mass="26567">MPQSNYEPCFSFSLPPGKPCDPAYADPGPILSSREAGWTRHIHTAASSTSSDCQSSTSPFAFSVPSEPSTSQRHSFGRPPSPNGSHSQPLASLQRPEGPKTMNSVEIWPRTRTESSVSATINQPYSYPAPTQIGLSTLTDERDQRTHHSSFCLEPAPPRKRPRRRFEEIERLYRCNFEGCTKAYGTLNHLNAHVQMQKHGSKRLPEEFKEIRKEWRMRKKKEDSDLLGSGRVAVDQ</sequence>
<dbReference type="AlphaFoldDB" id="A0A9P6T551"/>